<evidence type="ECO:0000313" key="8">
    <source>
        <dbReference type="EMBL" id="CAJ2511540.1"/>
    </source>
</evidence>
<dbReference type="InterPro" id="IPR036396">
    <property type="entry name" value="Cyt_P450_sf"/>
</dbReference>
<dbReference type="GO" id="GO:0016705">
    <property type="term" value="F:oxidoreductase activity, acting on paired donors, with incorporation or reduction of molecular oxygen"/>
    <property type="evidence" value="ECO:0007669"/>
    <property type="project" value="InterPro"/>
</dbReference>
<dbReference type="GO" id="GO:0020037">
    <property type="term" value="F:heme binding"/>
    <property type="evidence" value="ECO:0007669"/>
    <property type="project" value="InterPro"/>
</dbReference>
<sequence length="504" mass="56697">MLLWCTTTLFLIVFAYYEYRSWKRLAHIPGPLAAHFSIYWLLRHAWTGNLFPCLIEAGDRYGELVRIGPNLLLCSDPDELRRISGIRSEYTKGPAYDAGCVTDGEPHVASERDPVKHKALRGKMGPGYSVDVQPAIDRHVSAMVSLMERKYVTEPGRQDESPARFMDFGQKTHFYALDCIGDFVFGESFGCLRKDEDVHRMTEINDLSLRMVTVAGLVPWLPGLRSRWPFTYLLPKEGDKVGFGMLFGFAKDLVDRRTVPGAMPKSDMLQSFIRSGMTREQLMQQVYIHIIAGSDTSSNWARMTMLCLLTCPPSYLALQREIDASSASGRLSFPTATDAETRTLPYLDAVLRESMRLHPPSVSPSKLSPSKQRARGEARETVCGFDVPDGTQVGANVPGILRSTVIFGPDAGCFRPERWLETAGDGSGERISRMKQTLDIVFGAGEFQCMGKAIAWMEVRKLFVELMRRFDFCIINNLKPLHLESLAIMVVHDFSVRVIRRMAT</sequence>
<evidence type="ECO:0000256" key="5">
    <source>
        <dbReference type="ARBA" id="ARBA00023004"/>
    </source>
</evidence>
<dbReference type="GO" id="GO:0004497">
    <property type="term" value="F:monooxygenase activity"/>
    <property type="evidence" value="ECO:0007669"/>
    <property type="project" value="UniProtKB-KW"/>
</dbReference>
<evidence type="ECO:0000256" key="7">
    <source>
        <dbReference type="PIRSR" id="PIRSR602403-1"/>
    </source>
</evidence>
<comment type="cofactor">
    <cofactor evidence="1 7">
        <name>heme</name>
        <dbReference type="ChEBI" id="CHEBI:30413"/>
    </cofactor>
</comment>
<keyword evidence="4 7" id="KW-0479">Metal-binding</keyword>
<accession>A0AAI8YNU0</accession>
<dbReference type="GO" id="GO:0005506">
    <property type="term" value="F:iron ion binding"/>
    <property type="evidence" value="ECO:0007669"/>
    <property type="project" value="InterPro"/>
</dbReference>
<dbReference type="PRINTS" id="PR00465">
    <property type="entry name" value="EP450IV"/>
</dbReference>
<dbReference type="SUPFAM" id="SSF48264">
    <property type="entry name" value="Cytochrome P450"/>
    <property type="match status" value="1"/>
</dbReference>
<feature type="binding site" description="axial binding residue" evidence="7">
    <location>
        <position position="449"/>
    </location>
    <ligand>
        <name>heme</name>
        <dbReference type="ChEBI" id="CHEBI:30413"/>
    </ligand>
    <ligandPart>
        <name>Fe</name>
        <dbReference type="ChEBI" id="CHEBI:18248"/>
    </ligandPart>
</feature>
<dbReference type="InterPro" id="IPR050121">
    <property type="entry name" value="Cytochrome_P450_monoxygenase"/>
</dbReference>
<evidence type="ECO:0000256" key="6">
    <source>
        <dbReference type="ARBA" id="ARBA00023033"/>
    </source>
</evidence>
<dbReference type="InterPro" id="IPR001128">
    <property type="entry name" value="Cyt_P450"/>
</dbReference>
<evidence type="ECO:0000256" key="3">
    <source>
        <dbReference type="ARBA" id="ARBA00022617"/>
    </source>
</evidence>
<keyword evidence="9" id="KW-1185">Reference proteome</keyword>
<evidence type="ECO:0000256" key="4">
    <source>
        <dbReference type="ARBA" id="ARBA00022723"/>
    </source>
</evidence>
<dbReference type="AlphaFoldDB" id="A0AAI8YNU0"/>
<keyword evidence="3 7" id="KW-0349">Heme</keyword>
<comment type="similarity">
    <text evidence="2">Belongs to the cytochrome P450 family.</text>
</comment>
<dbReference type="Pfam" id="PF00067">
    <property type="entry name" value="p450"/>
    <property type="match status" value="1"/>
</dbReference>
<dbReference type="EMBL" id="CAUWAG010000018">
    <property type="protein sequence ID" value="CAJ2511540.1"/>
    <property type="molecule type" value="Genomic_DNA"/>
</dbReference>
<keyword evidence="5 7" id="KW-0408">Iron</keyword>
<evidence type="ECO:0000256" key="1">
    <source>
        <dbReference type="ARBA" id="ARBA00001971"/>
    </source>
</evidence>
<dbReference type="PANTHER" id="PTHR24305">
    <property type="entry name" value="CYTOCHROME P450"/>
    <property type="match status" value="1"/>
</dbReference>
<keyword evidence="6" id="KW-0560">Oxidoreductase</keyword>
<keyword evidence="6" id="KW-0503">Monooxygenase</keyword>
<name>A0AAI8YNU0_9PEZI</name>
<evidence type="ECO:0000256" key="2">
    <source>
        <dbReference type="ARBA" id="ARBA00010617"/>
    </source>
</evidence>
<gene>
    <name evidence="8" type="ORF">KHLLAP_LOCUS12008</name>
</gene>
<organism evidence="8 9">
    <name type="scientific">Anthostomella pinea</name>
    <dbReference type="NCBI Taxonomy" id="933095"/>
    <lineage>
        <taxon>Eukaryota</taxon>
        <taxon>Fungi</taxon>
        <taxon>Dikarya</taxon>
        <taxon>Ascomycota</taxon>
        <taxon>Pezizomycotina</taxon>
        <taxon>Sordariomycetes</taxon>
        <taxon>Xylariomycetidae</taxon>
        <taxon>Xylariales</taxon>
        <taxon>Xylariaceae</taxon>
        <taxon>Anthostomella</taxon>
    </lineage>
</organism>
<dbReference type="PRINTS" id="PR00385">
    <property type="entry name" value="P450"/>
</dbReference>
<dbReference type="Gene3D" id="1.10.630.10">
    <property type="entry name" value="Cytochrome P450"/>
    <property type="match status" value="1"/>
</dbReference>
<evidence type="ECO:0000313" key="9">
    <source>
        <dbReference type="Proteomes" id="UP001295740"/>
    </source>
</evidence>
<proteinExistence type="inferred from homology"/>
<dbReference type="PANTHER" id="PTHR24305:SF168">
    <property type="entry name" value="P450, PUTATIVE (EUROFUNG)-RELATED"/>
    <property type="match status" value="1"/>
</dbReference>
<protein>
    <submittedName>
        <fullName evidence="8">Uu.00g071650.m01.CDS01</fullName>
    </submittedName>
</protein>
<dbReference type="Proteomes" id="UP001295740">
    <property type="component" value="Unassembled WGS sequence"/>
</dbReference>
<comment type="caution">
    <text evidence="8">The sequence shown here is derived from an EMBL/GenBank/DDBJ whole genome shotgun (WGS) entry which is preliminary data.</text>
</comment>
<dbReference type="InterPro" id="IPR002403">
    <property type="entry name" value="Cyt_P450_E_grp-IV"/>
</dbReference>
<reference evidence="8" key="1">
    <citation type="submission" date="2023-10" db="EMBL/GenBank/DDBJ databases">
        <authorList>
            <person name="Hackl T."/>
        </authorList>
    </citation>
    <scope>NUCLEOTIDE SEQUENCE</scope>
</reference>